<evidence type="ECO:0000256" key="1">
    <source>
        <dbReference type="SAM" id="MobiDB-lite"/>
    </source>
</evidence>
<dbReference type="AlphaFoldDB" id="A0A183KEF0"/>
<dbReference type="WBParaSite" id="SCUD_0001339601-mRNA-1">
    <property type="protein sequence ID" value="SCUD_0001339601-mRNA-1"/>
    <property type="gene ID" value="SCUD_0001339601"/>
</dbReference>
<evidence type="ECO:0000313" key="2">
    <source>
        <dbReference type="EMBL" id="VDP52481.1"/>
    </source>
</evidence>
<name>A0A183KEF0_9TREM</name>
<evidence type="ECO:0000313" key="4">
    <source>
        <dbReference type="WBParaSite" id="SCUD_0001339601-mRNA-1"/>
    </source>
</evidence>
<reference evidence="4" key="1">
    <citation type="submission" date="2016-06" db="UniProtKB">
        <authorList>
            <consortium name="WormBaseParasite"/>
        </authorList>
    </citation>
    <scope>IDENTIFICATION</scope>
</reference>
<reference evidence="2 3" key="2">
    <citation type="submission" date="2018-11" db="EMBL/GenBank/DDBJ databases">
        <authorList>
            <consortium name="Pathogen Informatics"/>
        </authorList>
    </citation>
    <scope>NUCLEOTIDE SEQUENCE [LARGE SCALE GENOMIC DNA]</scope>
    <source>
        <strain evidence="2">Dakar</strain>
        <strain evidence="3">Dakar, Senegal</strain>
    </source>
</reference>
<proteinExistence type="predicted"/>
<sequence>MEKELLWRATGKRSKRQSPQHVMSSWATRSIITRIGSLLIHWIRFKKGGTRKQQSIPVE</sequence>
<dbReference type="EMBL" id="UZAK01035842">
    <property type="protein sequence ID" value="VDP52481.1"/>
    <property type="molecule type" value="Genomic_DNA"/>
</dbReference>
<accession>A0A183KEF0</accession>
<gene>
    <name evidence="2" type="ORF">SCUD_LOCUS13393</name>
</gene>
<keyword evidence="3" id="KW-1185">Reference proteome</keyword>
<protein>
    <submittedName>
        <fullName evidence="2 4">Uncharacterized protein</fullName>
    </submittedName>
</protein>
<evidence type="ECO:0000313" key="3">
    <source>
        <dbReference type="Proteomes" id="UP000279833"/>
    </source>
</evidence>
<organism evidence="4">
    <name type="scientific">Schistosoma curassoni</name>
    <dbReference type="NCBI Taxonomy" id="6186"/>
    <lineage>
        <taxon>Eukaryota</taxon>
        <taxon>Metazoa</taxon>
        <taxon>Spiralia</taxon>
        <taxon>Lophotrochozoa</taxon>
        <taxon>Platyhelminthes</taxon>
        <taxon>Trematoda</taxon>
        <taxon>Digenea</taxon>
        <taxon>Strigeidida</taxon>
        <taxon>Schistosomatoidea</taxon>
        <taxon>Schistosomatidae</taxon>
        <taxon>Schistosoma</taxon>
    </lineage>
</organism>
<dbReference type="Proteomes" id="UP000279833">
    <property type="component" value="Unassembled WGS sequence"/>
</dbReference>
<feature type="region of interest" description="Disordered" evidence="1">
    <location>
        <begin position="1"/>
        <end position="24"/>
    </location>
</feature>